<accession>A0AC55D1P6</accession>
<dbReference type="Proteomes" id="UP000694863">
    <property type="component" value="Unplaced"/>
</dbReference>
<keyword evidence="2" id="KW-0675">Receptor</keyword>
<dbReference type="RefSeq" id="XP_045145654.1">
    <property type="nucleotide sequence ID" value="XM_045289719.1"/>
</dbReference>
<evidence type="ECO:0000313" key="2">
    <source>
        <dbReference type="RefSeq" id="XP_045145654.1"/>
    </source>
</evidence>
<keyword evidence="1" id="KW-1185">Reference proteome</keyword>
<name>A0AC55D1P6_ECHTE</name>
<evidence type="ECO:0000313" key="1">
    <source>
        <dbReference type="Proteomes" id="UP000694863"/>
    </source>
</evidence>
<proteinExistence type="predicted"/>
<sequence length="731" mass="81801">MGGLRPGVFLGLGLLLTLLKVRSQKVNCARWCPPNSTCINATACRCNPGFLPVFGEFITNYMEFCEDINECAPPQQEDCGTFAQCENVEGSYYCMCNPGYELASGGRRFKNSSENTCRDVNECELKPSPCRNTTYCVNSMGSYECSCRRGWRLKPGSPKGLNTTDCEEIGLPSWTWSSEFNHQSLTHFFNNVHTLRRDFKPNSTNKSIQKLITFMDELLTDTKYMEGLDQRYQIATQLLSGLEQMLRALAQTLPGPSFTYRSQDTELSVLVRREDEKDDGDKRVTVGQSRGRVMLQWSVAAPVNDSGPTVVGILSSEKMRDLVDNASLVLELEKVTELETVYESQVHVARVEVLSAVNSIFVSNNNTETLASNVTFTFSYPAKTPAPLQELLCAFWKADHNGSGYWATQGCKTLGSRNNSTTCECEHLSSFAILMAHYKVQDPRLALITKVGLSLSLICLLLCILTFLLVRPIQSSRTTVHLHLCICLFVGSAIFLAGVEKEGAEVGLGCRLVAGLLHYFFLAAFCWMGLEGLELYFLVVRVFQAQGLGTRWLCLLGYGVPGIIVGISAAVNSEGYGRTSYCWLNPEKGFLWSFLGPVCVIILCNSVIFVITVWKLTQKFSEINPDMKKLKQARVLTITAVAQLLVLGCTWVFGLFLFDPNNYILSYIFTILNCLQGLFLFLLHCLLNKKVREEYWKWFSVVTRSKYSEFTSTSASSHQQTQTLRQSESSM</sequence>
<reference evidence="2" key="1">
    <citation type="submission" date="2025-08" db="UniProtKB">
        <authorList>
            <consortium name="RefSeq"/>
        </authorList>
    </citation>
    <scope>IDENTIFICATION</scope>
</reference>
<protein>
    <submittedName>
        <fullName evidence="2">Adhesion G protein-coupled receptor E5</fullName>
    </submittedName>
</protein>
<gene>
    <name evidence="2" type="primary">ADGRE5</name>
</gene>
<organism evidence="1 2">
    <name type="scientific">Echinops telfairi</name>
    <name type="common">Lesser hedgehog tenrec</name>
    <dbReference type="NCBI Taxonomy" id="9371"/>
    <lineage>
        <taxon>Eukaryota</taxon>
        <taxon>Metazoa</taxon>
        <taxon>Chordata</taxon>
        <taxon>Craniata</taxon>
        <taxon>Vertebrata</taxon>
        <taxon>Euteleostomi</taxon>
        <taxon>Mammalia</taxon>
        <taxon>Eutheria</taxon>
        <taxon>Afrotheria</taxon>
        <taxon>Tenrecidae</taxon>
        <taxon>Tenrecinae</taxon>
        <taxon>Echinops</taxon>
    </lineage>
</organism>